<dbReference type="PROSITE" id="PS00036">
    <property type="entry name" value="BZIP_BASIC"/>
    <property type="match status" value="1"/>
</dbReference>
<dbReference type="InterPro" id="IPR046347">
    <property type="entry name" value="bZIP_sf"/>
</dbReference>
<feature type="region of interest" description="Disordered" evidence="1">
    <location>
        <begin position="266"/>
        <end position="370"/>
    </location>
</feature>
<dbReference type="InterPro" id="IPR004827">
    <property type="entry name" value="bZIP"/>
</dbReference>
<evidence type="ECO:0000313" key="4">
    <source>
        <dbReference type="RefSeq" id="XP_017783620.1"/>
    </source>
</evidence>
<accession>A0ABM1N9X0</accession>
<proteinExistence type="predicted"/>
<sequence length="410" mass="46632">MLKFDQDLEDYHMVDPHQVQPQSALSQKDYTFDQLSNSSSEIQDDSNCQISMEKCISLELFLTEMPTNGTTSFSDELNTPYFADTNEELNVNNNIYYSPGHNPFIFANDYTKSEESRADNSNLINCGENSVVLSDLQNSVLSSDEIAGMDDINLEEYDLLTDCEDPDLWKNVNLNNATYPVPPVKDEPTENSNSSVDSHHNYALRLDLSNTSIFEPVLQTPDVINTICSFENDYKFKIQAEEVKPSAILANLESTSSVDLSAFSWPLPSTSNSQPPSPAKNRVSRKRKSTYIDEDDGDEDYVPPLKHSNYYESDEESEGSPKPAKKRGRPSKRASVSSDNSEPSKYREMRDKNNEASRKSRQKRRVQEIHHEEELNDLSDRNIKLKAQCSELEATVSRFRTNIMQLLLKR</sequence>
<feature type="compositionally biased region" description="Basic residues" evidence="1">
    <location>
        <begin position="323"/>
        <end position="332"/>
    </location>
</feature>
<reference evidence="4 5" key="1">
    <citation type="submission" date="2025-05" db="UniProtKB">
        <authorList>
            <consortium name="RefSeq"/>
        </authorList>
    </citation>
    <scope>IDENTIFICATION</scope>
    <source>
        <tissue evidence="4 5">Whole Larva</tissue>
    </source>
</reference>
<evidence type="ECO:0000259" key="2">
    <source>
        <dbReference type="PROSITE" id="PS50217"/>
    </source>
</evidence>
<dbReference type="PROSITE" id="PS50217">
    <property type="entry name" value="BZIP"/>
    <property type="match status" value="1"/>
</dbReference>
<dbReference type="SUPFAM" id="SSF57959">
    <property type="entry name" value="Leucine zipper domain"/>
    <property type="match status" value="1"/>
</dbReference>
<evidence type="ECO:0000313" key="3">
    <source>
        <dbReference type="Proteomes" id="UP000695000"/>
    </source>
</evidence>
<evidence type="ECO:0000313" key="5">
    <source>
        <dbReference type="RefSeq" id="XP_017783621.1"/>
    </source>
</evidence>
<feature type="domain" description="BZIP" evidence="2">
    <location>
        <begin position="343"/>
        <end position="406"/>
    </location>
</feature>
<keyword evidence="3" id="KW-1185">Reference proteome</keyword>
<feature type="compositionally biased region" description="Basic and acidic residues" evidence="1">
    <location>
        <begin position="342"/>
        <end position="358"/>
    </location>
</feature>
<dbReference type="Proteomes" id="UP000695000">
    <property type="component" value="Unplaced"/>
</dbReference>
<dbReference type="GeneID" id="108567583"/>
<dbReference type="RefSeq" id="XP_017783620.1">
    <property type="nucleotide sequence ID" value="XM_017928131.1"/>
</dbReference>
<protein>
    <submittedName>
        <fullName evidence="4 5">Uncharacterized protein LOC108567583</fullName>
    </submittedName>
</protein>
<dbReference type="SMART" id="SM00338">
    <property type="entry name" value="BRLZ"/>
    <property type="match status" value="1"/>
</dbReference>
<dbReference type="Pfam" id="PF07716">
    <property type="entry name" value="bZIP_2"/>
    <property type="match status" value="1"/>
</dbReference>
<organism evidence="3 4">
    <name type="scientific">Nicrophorus vespilloides</name>
    <name type="common">Boreal carrion beetle</name>
    <dbReference type="NCBI Taxonomy" id="110193"/>
    <lineage>
        <taxon>Eukaryota</taxon>
        <taxon>Metazoa</taxon>
        <taxon>Ecdysozoa</taxon>
        <taxon>Arthropoda</taxon>
        <taxon>Hexapoda</taxon>
        <taxon>Insecta</taxon>
        <taxon>Pterygota</taxon>
        <taxon>Neoptera</taxon>
        <taxon>Endopterygota</taxon>
        <taxon>Coleoptera</taxon>
        <taxon>Polyphaga</taxon>
        <taxon>Staphyliniformia</taxon>
        <taxon>Silphidae</taxon>
        <taxon>Nicrophorinae</taxon>
        <taxon>Nicrophorus</taxon>
    </lineage>
</organism>
<dbReference type="CDD" id="cd14813">
    <property type="entry name" value="bZIP_BmCbz-like"/>
    <property type="match status" value="1"/>
</dbReference>
<evidence type="ECO:0000256" key="1">
    <source>
        <dbReference type="SAM" id="MobiDB-lite"/>
    </source>
</evidence>
<gene>
    <name evidence="4 5" type="primary">LOC108567583</name>
</gene>
<dbReference type="Gene3D" id="1.20.5.170">
    <property type="match status" value="1"/>
</dbReference>
<name>A0ABM1N9X0_NICVS</name>
<dbReference type="RefSeq" id="XP_017783621.1">
    <property type="nucleotide sequence ID" value="XM_017928132.1"/>
</dbReference>
<feature type="compositionally biased region" description="Acidic residues" evidence="1">
    <location>
        <begin position="292"/>
        <end position="301"/>
    </location>
</feature>